<dbReference type="GO" id="GO:0000049">
    <property type="term" value="F:tRNA binding"/>
    <property type="evidence" value="ECO:0007669"/>
    <property type="project" value="InterPro"/>
</dbReference>
<comment type="caution">
    <text evidence="8">The sequence shown here is derived from an EMBL/GenBank/DDBJ whole genome shotgun (WGS) entry which is preliminary data.</text>
</comment>
<dbReference type="InterPro" id="IPR014721">
    <property type="entry name" value="Ribsml_uS5_D2-typ_fold_subgr"/>
</dbReference>
<protein>
    <recommendedName>
        <fullName evidence="7">Ribonuclease P protein component</fullName>
        <ecNumber evidence="7">3.1.26.5</ecNumber>
    </recommendedName>
</protein>
<keyword evidence="5" id="KW-0378">Hydrolase</keyword>
<evidence type="ECO:0000256" key="5">
    <source>
        <dbReference type="ARBA" id="ARBA00022801"/>
    </source>
</evidence>
<keyword evidence="2" id="KW-0819">tRNA processing</keyword>
<dbReference type="PANTHER" id="PTHR33992">
    <property type="entry name" value="RIBONUCLEASE P PROTEIN COMPONENT"/>
    <property type="match status" value="1"/>
</dbReference>
<keyword evidence="4" id="KW-0255">Endonuclease</keyword>
<dbReference type="AlphaFoldDB" id="A4BTV9"/>
<evidence type="ECO:0000256" key="7">
    <source>
        <dbReference type="NCBIfam" id="TIGR00188"/>
    </source>
</evidence>
<reference evidence="8 9" key="1">
    <citation type="submission" date="2006-02" db="EMBL/GenBank/DDBJ databases">
        <authorList>
            <person name="Waterbury J."/>
            <person name="Ferriera S."/>
            <person name="Johnson J."/>
            <person name="Kravitz S."/>
            <person name="Halpern A."/>
            <person name="Remington K."/>
            <person name="Beeson K."/>
            <person name="Tran B."/>
            <person name="Rogers Y.-H."/>
            <person name="Friedman R."/>
            <person name="Venter J.C."/>
        </authorList>
    </citation>
    <scope>NUCLEOTIDE SEQUENCE [LARGE SCALE GENOMIC DNA]</scope>
    <source>
        <strain evidence="8 9">Nb-231</strain>
    </source>
</reference>
<evidence type="ECO:0000313" key="9">
    <source>
        <dbReference type="Proteomes" id="UP000003374"/>
    </source>
</evidence>
<dbReference type="NCBIfam" id="TIGR00188">
    <property type="entry name" value="rnpA"/>
    <property type="match status" value="1"/>
</dbReference>
<evidence type="ECO:0000313" key="8">
    <source>
        <dbReference type="EMBL" id="EAR20780.1"/>
    </source>
</evidence>
<dbReference type="PROSITE" id="PS00648">
    <property type="entry name" value="RIBONUCLEASE_P"/>
    <property type="match status" value="1"/>
</dbReference>
<evidence type="ECO:0000256" key="2">
    <source>
        <dbReference type="ARBA" id="ARBA00022694"/>
    </source>
</evidence>
<evidence type="ECO:0000256" key="6">
    <source>
        <dbReference type="ARBA" id="ARBA00022884"/>
    </source>
</evidence>
<dbReference type="InterPro" id="IPR020539">
    <property type="entry name" value="RNase_P_CS"/>
</dbReference>
<keyword evidence="6" id="KW-0694">RNA-binding</keyword>
<dbReference type="PANTHER" id="PTHR33992:SF1">
    <property type="entry name" value="RIBONUCLEASE P PROTEIN COMPONENT"/>
    <property type="match status" value="1"/>
</dbReference>
<evidence type="ECO:0000256" key="3">
    <source>
        <dbReference type="ARBA" id="ARBA00022722"/>
    </source>
</evidence>
<evidence type="ECO:0000256" key="1">
    <source>
        <dbReference type="ARBA" id="ARBA00002663"/>
    </source>
</evidence>
<dbReference type="eggNOG" id="COG0594">
    <property type="taxonomic scope" value="Bacteria"/>
</dbReference>
<dbReference type="GO" id="GO:0042781">
    <property type="term" value="F:3'-tRNA processing endoribonuclease activity"/>
    <property type="evidence" value="ECO:0007669"/>
    <property type="project" value="TreeGrafter"/>
</dbReference>
<keyword evidence="9" id="KW-1185">Reference proteome</keyword>
<accession>A4BTV9</accession>
<dbReference type="EMBL" id="AAOF01000016">
    <property type="protein sequence ID" value="EAR20780.1"/>
    <property type="molecule type" value="Genomic_DNA"/>
</dbReference>
<dbReference type="Proteomes" id="UP000003374">
    <property type="component" value="Unassembled WGS sequence"/>
</dbReference>
<proteinExistence type="predicted"/>
<evidence type="ECO:0000256" key="4">
    <source>
        <dbReference type="ARBA" id="ARBA00022759"/>
    </source>
</evidence>
<dbReference type="Pfam" id="PF00825">
    <property type="entry name" value="Ribonuclease_P"/>
    <property type="match status" value="1"/>
</dbReference>
<dbReference type="EC" id="3.1.26.5" evidence="7"/>
<dbReference type="Gene3D" id="3.30.230.10">
    <property type="match status" value="1"/>
</dbReference>
<keyword evidence="3" id="KW-0540">Nuclease</keyword>
<feature type="non-terminal residue" evidence="8">
    <location>
        <position position="81"/>
    </location>
</feature>
<dbReference type="GO" id="GO:0004526">
    <property type="term" value="F:ribonuclease P activity"/>
    <property type="evidence" value="ECO:0007669"/>
    <property type="project" value="UniProtKB-UniRule"/>
</dbReference>
<dbReference type="HOGENOM" id="CLU_2579535_0_0_6"/>
<name>A4BTV9_9GAMM</name>
<dbReference type="STRING" id="314278.NB231_10904"/>
<gene>
    <name evidence="8" type="ORF">NB231_10904</name>
</gene>
<organism evidence="8 9">
    <name type="scientific">Nitrococcus mobilis Nb-231</name>
    <dbReference type="NCBI Taxonomy" id="314278"/>
    <lineage>
        <taxon>Bacteria</taxon>
        <taxon>Pseudomonadati</taxon>
        <taxon>Pseudomonadota</taxon>
        <taxon>Gammaproteobacteria</taxon>
        <taxon>Chromatiales</taxon>
        <taxon>Ectothiorhodospiraceae</taxon>
        <taxon>Nitrococcus</taxon>
    </lineage>
</organism>
<dbReference type="InterPro" id="IPR000100">
    <property type="entry name" value="RNase_P"/>
</dbReference>
<dbReference type="GO" id="GO:0030677">
    <property type="term" value="C:ribonuclease P complex"/>
    <property type="evidence" value="ECO:0007669"/>
    <property type="project" value="TreeGrafter"/>
</dbReference>
<comment type="function">
    <text evidence="1">RNaseP catalyzes the removal of the 5'-leader sequence from pre-tRNA to produce the mature 5'-terminus. It can also cleave other RNA substrates such as 4.5S RNA. The protein component plays an auxiliary but essential role in vivo by binding to the 5'-leader sequence and broadening the substrate specificity of the ribozyme.</text>
</comment>
<dbReference type="SUPFAM" id="SSF54211">
    <property type="entry name" value="Ribosomal protein S5 domain 2-like"/>
    <property type="match status" value="1"/>
</dbReference>
<dbReference type="InterPro" id="IPR020568">
    <property type="entry name" value="Ribosomal_Su5_D2-typ_SF"/>
</dbReference>
<sequence>MQRQGYPRSVRLTRPAEYARVFAGARRVADCYFTVLVIRNDHDRARLGVTVSKKTAPLAVVRNRIKRRIREAFRLHQVGAW</sequence>